<proteinExistence type="predicted"/>
<dbReference type="Proteomes" id="UP001177023">
    <property type="component" value="Unassembled WGS sequence"/>
</dbReference>
<reference evidence="1" key="1">
    <citation type="submission" date="2023-06" db="EMBL/GenBank/DDBJ databases">
        <authorList>
            <person name="Delattre M."/>
        </authorList>
    </citation>
    <scope>NUCLEOTIDE SEQUENCE</scope>
    <source>
        <strain evidence="1">AF72</strain>
    </source>
</reference>
<keyword evidence="2" id="KW-1185">Reference proteome</keyword>
<evidence type="ECO:0000313" key="2">
    <source>
        <dbReference type="Proteomes" id="UP001177023"/>
    </source>
</evidence>
<organism evidence="1 2">
    <name type="scientific">Mesorhabditis spiculigera</name>
    <dbReference type="NCBI Taxonomy" id="96644"/>
    <lineage>
        <taxon>Eukaryota</taxon>
        <taxon>Metazoa</taxon>
        <taxon>Ecdysozoa</taxon>
        <taxon>Nematoda</taxon>
        <taxon>Chromadorea</taxon>
        <taxon>Rhabditida</taxon>
        <taxon>Rhabditina</taxon>
        <taxon>Rhabditomorpha</taxon>
        <taxon>Rhabditoidea</taxon>
        <taxon>Rhabditidae</taxon>
        <taxon>Mesorhabditinae</taxon>
        <taxon>Mesorhabditis</taxon>
    </lineage>
</organism>
<sequence>MEDDKIANTTDYLLRRLFEALLKQLQGVKLDTTRPTSRGKKRKAVPENGAYAVFGRMRAIIGESVLLDAVQLAITDSVKRFEECLESEAEPIIEDDNSRSLFGADDAGEALNSEEDLGALWLQALNGRRRKTRRRLAIYEVCENPRSSLRFTLYSNVKWCPCLFYETEVLTNQRRWSCRHWVAMKLAEVLGTATVQRRSARRIREMALDSLDRGHLMAH</sequence>
<gene>
    <name evidence="1" type="ORF">MSPICULIGERA_LOCUS15298</name>
</gene>
<comment type="caution">
    <text evidence="1">The sequence shown here is derived from an EMBL/GenBank/DDBJ whole genome shotgun (WGS) entry which is preliminary data.</text>
</comment>
<protein>
    <recommendedName>
        <fullName evidence="3">SWIM-type domain-containing protein</fullName>
    </recommendedName>
</protein>
<dbReference type="EMBL" id="CATQJA010002648">
    <property type="protein sequence ID" value="CAJ0577018.1"/>
    <property type="molecule type" value="Genomic_DNA"/>
</dbReference>
<accession>A0AA36CX71</accession>
<evidence type="ECO:0008006" key="3">
    <source>
        <dbReference type="Google" id="ProtNLM"/>
    </source>
</evidence>
<name>A0AA36CX71_9BILA</name>
<dbReference type="AlphaFoldDB" id="A0AA36CX71"/>
<feature type="non-terminal residue" evidence="1">
    <location>
        <position position="1"/>
    </location>
</feature>
<evidence type="ECO:0000313" key="1">
    <source>
        <dbReference type="EMBL" id="CAJ0577018.1"/>
    </source>
</evidence>